<comment type="caution">
    <text evidence="1">The sequence shown here is derived from an EMBL/GenBank/DDBJ whole genome shotgun (WGS) entry which is preliminary data.</text>
</comment>
<evidence type="ECO:0000313" key="1">
    <source>
        <dbReference type="EMBL" id="KAG2606424.1"/>
    </source>
</evidence>
<keyword evidence="2" id="KW-1185">Reference proteome</keyword>
<evidence type="ECO:0000313" key="2">
    <source>
        <dbReference type="Proteomes" id="UP000823388"/>
    </source>
</evidence>
<accession>A0A8T0TBC9</accession>
<name>A0A8T0TBC9_PANVG</name>
<reference evidence="1" key="1">
    <citation type="submission" date="2020-05" db="EMBL/GenBank/DDBJ databases">
        <title>WGS assembly of Panicum virgatum.</title>
        <authorList>
            <person name="Lovell J.T."/>
            <person name="Jenkins J."/>
            <person name="Shu S."/>
            <person name="Juenger T.E."/>
            <person name="Schmutz J."/>
        </authorList>
    </citation>
    <scope>NUCLEOTIDE SEQUENCE</scope>
    <source>
        <strain evidence="1">AP13</strain>
    </source>
</reference>
<sequence>MCAAAHAMAQESTGLWANLQCEIACLTQSNHPLPRLLFSLSAGWPGGGEGDERRVRQVPSSEFETACAGLACAAHRMSYLFCSLFSIRVKWSF</sequence>
<dbReference type="AlphaFoldDB" id="A0A8T0TBC9"/>
<organism evidence="1 2">
    <name type="scientific">Panicum virgatum</name>
    <name type="common">Blackwell switchgrass</name>
    <dbReference type="NCBI Taxonomy" id="38727"/>
    <lineage>
        <taxon>Eukaryota</taxon>
        <taxon>Viridiplantae</taxon>
        <taxon>Streptophyta</taxon>
        <taxon>Embryophyta</taxon>
        <taxon>Tracheophyta</taxon>
        <taxon>Spermatophyta</taxon>
        <taxon>Magnoliopsida</taxon>
        <taxon>Liliopsida</taxon>
        <taxon>Poales</taxon>
        <taxon>Poaceae</taxon>
        <taxon>PACMAD clade</taxon>
        <taxon>Panicoideae</taxon>
        <taxon>Panicodae</taxon>
        <taxon>Paniceae</taxon>
        <taxon>Panicinae</taxon>
        <taxon>Panicum</taxon>
        <taxon>Panicum sect. Hiantes</taxon>
    </lineage>
</organism>
<protein>
    <submittedName>
        <fullName evidence="1">Uncharacterized protein</fullName>
    </submittedName>
</protein>
<dbReference type="Proteomes" id="UP000823388">
    <property type="component" value="Chromosome 4N"/>
</dbReference>
<gene>
    <name evidence="1" type="ORF">PVAP13_4NG046022</name>
</gene>
<dbReference type="EMBL" id="CM029044">
    <property type="protein sequence ID" value="KAG2606424.1"/>
    <property type="molecule type" value="Genomic_DNA"/>
</dbReference>
<proteinExistence type="predicted"/>